<protein>
    <recommendedName>
        <fullName evidence="4">Heparinase II/III-like protein</fullName>
    </recommendedName>
</protein>
<keyword evidence="3" id="KW-1185">Reference proteome</keyword>
<dbReference type="Gene3D" id="2.70.98.70">
    <property type="match status" value="1"/>
</dbReference>
<feature type="signal peptide" evidence="1">
    <location>
        <begin position="1"/>
        <end position="18"/>
    </location>
</feature>
<dbReference type="Gene3D" id="1.50.10.100">
    <property type="entry name" value="Chondroitin AC/alginate lyase"/>
    <property type="match status" value="1"/>
</dbReference>
<dbReference type="SUPFAM" id="SSF48230">
    <property type="entry name" value="Chondroitin AC/alginate lyase"/>
    <property type="match status" value="1"/>
</dbReference>
<dbReference type="EMBL" id="QNRR01000008">
    <property type="protein sequence ID" value="RBP40418.1"/>
    <property type="molecule type" value="Genomic_DNA"/>
</dbReference>
<evidence type="ECO:0000313" key="3">
    <source>
        <dbReference type="Proteomes" id="UP000253426"/>
    </source>
</evidence>
<dbReference type="Proteomes" id="UP000253426">
    <property type="component" value="Unassembled WGS sequence"/>
</dbReference>
<dbReference type="InterPro" id="IPR008929">
    <property type="entry name" value="Chondroitin_lyas"/>
</dbReference>
<reference evidence="2 3" key="1">
    <citation type="submission" date="2018-06" db="EMBL/GenBank/DDBJ databases">
        <title>Genomic Encyclopedia of Type Strains, Phase IV (KMG-IV): sequencing the most valuable type-strain genomes for metagenomic binning, comparative biology and taxonomic classification.</title>
        <authorList>
            <person name="Goeker M."/>
        </authorList>
    </citation>
    <scope>NUCLEOTIDE SEQUENCE [LARGE SCALE GENOMIC DNA]</scope>
    <source>
        <strain evidence="2 3">DSM 25532</strain>
    </source>
</reference>
<keyword evidence="1" id="KW-0732">Signal</keyword>
<organism evidence="2 3">
    <name type="scientific">Roseimicrobium gellanilyticum</name>
    <dbReference type="NCBI Taxonomy" id="748857"/>
    <lineage>
        <taxon>Bacteria</taxon>
        <taxon>Pseudomonadati</taxon>
        <taxon>Verrucomicrobiota</taxon>
        <taxon>Verrucomicrobiia</taxon>
        <taxon>Verrucomicrobiales</taxon>
        <taxon>Verrucomicrobiaceae</taxon>
        <taxon>Roseimicrobium</taxon>
    </lineage>
</organism>
<evidence type="ECO:0008006" key="4">
    <source>
        <dbReference type="Google" id="ProtNLM"/>
    </source>
</evidence>
<dbReference type="AlphaFoldDB" id="A0A366HG28"/>
<proteinExistence type="predicted"/>
<evidence type="ECO:0000313" key="2">
    <source>
        <dbReference type="EMBL" id="RBP40418.1"/>
    </source>
</evidence>
<evidence type="ECO:0000256" key="1">
    <source>
        <dbReference type="SAM" id="SignalP"/>
    </source>
</evidence>
<name>A0A366HG28_9BACT</name>
<gene>
    <name evidence="2" type="ORF">DES53_108125</name>
</gene>
<accession>A0A366HG28</accession>
<dbReference type="RefSeq" id="WP_170157274.1">
    <property type="nucleotide sequence ID" value="NZ_QNRR01000008.1"/>
</dbReference>
<sequence length="781" mass="82528">MKSTLLRFLALVTLGITSAPLLPGASIQVNTTFALPATSSQPLIWPASVASLQARATDPLYSSYSNSVRSYVNGQLGSLASATNEDTLASIAKGAAILERLGETPPNTYASYALVATTAISRMGSRAAWILFQPSNRFQHIYDSGRLQSMAEAFDLLRGSPNLTAANITTMRSKITQWADAGRNNLELNTFHPDDNYALKFGSAIITTALALRDSSTANTWLTKGKTLVNAALNRMADETGWYRESSWYANYSLNNLVSTAHHVKNATGVNWFTNLQPLFTFALLTRQPDGSSAPFEEGLRTYLTPDLAWGEYTSTSLGSELRWSRANLTAAPISSNFENNQYHTATRFLAVDNSVAAAVPTASPTNFLSSADVEITVLRSAHGTSGRQATLIAATDHSSDELINTRHNSRNPLDMVIYDGGESRVVTSGGGPNVTSSTNRAYYINTVTGKNVPTVNGTSSYITNGANIGVSTWLDSINEGGQTNRFADLSSTTVTGINGSGNTVTRTLAMIDESYFVVLDYFNNSAQVTNQVNWHPVGTRTQVSSTTDLLQYRWDKGTKSCDVFMAGSGALTGNNLSGYYAETFGGAEQTISGVQGALTSNDGSILTILSTRDTAATAIAATRLSTTASTAHAVELQVPGGYTDILTFSSTPGTDYDAGAITTDAAFAAVRDQGGAVVSFTLVNGSVVHLGGAAIFECSAAAPAISATYSTTGILAQVDADAAPTSDYHFGYGSTLNPSATYTGYQDGVALSPSQFYTDATGLHFIGISSGGTLRVTVQP</sequence>
<feature type="chain" id="PRO_5016883041" description="Heparinase II/III-like protein" evidence="1">
    <location>
        <begin position="19"/>
        <end position="781"/>
    </location>
</feature>
<comment type="caution">
    <text evidence="2">The sequence shown here is derived from an EMBL/GenBank/DDBJ whole genome shotgun (WGS) entry which is preliminary data.</text>
</comment>